<protein>
    <submittedName>
        <fullName evidence="2">Uncharacterized protein</fullName>
    </submittedName>
</protein>
<dbReference type="Proteomes" id="UP000693972">
    <property type="component" value="Unassembled WGS sequence"/>
</dbReference>
<reference evidence="2 3" key="1">
    <citation type="submission" date="2021-07" db="EMBL/GenBank/DDBJ databases">
        <title>Karlodiniumbacter phycospheric gen. nov., sp. nov., a phycosphere bacterium isolated from karlodinium veneficum.</title>
        <authorList>
            <person name="Peng Y."/>
            <person name="Jiang L."/>
            <person name="Lee J."/>
        </authorList>
    </citation>
    <scope>NUCLEOTIDE SEQUENCE</scope>
    <source>
        <strain evidence="2 3">N5</strain>
    </source>
</reference>
<dbReference type="RefSeq" id="WP_427854424.1">
    <property type="nucleotide sequence ID" value="NZ_JAIMBW010000001.1"/>
</dbReference>
<feature type="compositionally biased region" description="Basic and acidic residues" evidence="1">
    <location>
        <begin position="89"/>
        <end position="102"/>
    </location>
</feature>
<dbReference type="AlphaFoldDB" id="A0A975TRR1"/>
<proteinExistence type="predicted"/>
<evidence type="ECO:0000256" key="1">
    <source>
        <dbReference type="SAM" id="MobiDB-lite"/>
    </source>
</evidence>
<sequence length="147" mass="15737">MFRGLYNVKRLQLGFLRARAVVQSYCNAVDTANSNVDDPNPRQAFRDKTEAKSAVAVQSPDGAGSSVPVTIPVTVDIDDPVQAAAPAHSTERMVKPTHDPGHAARPGYDPDLLGLPVPMRRVTPPSQTPLLSTAGPPRATMSTSRWP</sequence>
<gene>
    <name evidence="2" type="ORF">KUL25_11240</name>
</gene>
<dbReference type="EMBL" id="CP078073">
    <property type="protein sequence ID" value="QXL86068.1"/>
    <property type="molecule type" value="Genomic_DNA"/>
</dbReference>
<evidence type="ECO:0000313" key="2">
    <source>
        <dbReference type="EMBL" id="QXL86068.1"/>
    </source>
</evidence>
<keyword evidence="3" id="KW-1185">Reference proteome</keyword>
<organism evidence="2">
    <name type="scientific">Gymnodinialimonas phycosphaerae</name>
    <dbReference type="NCBI Taxonomy" id="2841589"/>
    <lineage>
        <taxon>Bacteria</taxon>
        <taxon>Pseudomonadati</taxon>
        <taxon>Pseudomonadota</taxon>
        <taxon>Alphaproteobacteria</taxon>
        <taxon>Rhodobacterales</taxon>
        <taxon>Paracoccaceae</taxon>
        <taxon>Gymnodinialimonas</taxon>
    </lineage>
</organism>
<dbReference type="EMBL" id="JAIMBW010000001">
    <property type="protein sequence ID" value="MBY4893338.1"/>
    <property type="molecule type" value="Genomic_DNA"/>
</dbReference>
<accession>A0A975TRR1</accession>
<evidence type="ECO:0000313" key="3">
    <source>
        <dbReference type="Proteomes" id="UP000693972"/>
    </source>
</evidence>
<name>A0A975TRR1_9RHOB</name>
<feature type="region of interest" description="Disordered" evidence="1">
    <location>
        <begin position="85"/>
        <end position="147"/>
    </location>
</feature>